<accession>A0ACC2SZZ6</accession>
<proteinExistence type="predicted"/>
<reference evidence="1" key="1">
    <citation type="submission" date="2022-04" db="EMBL/GenBank/DDBJ databases">
        <title>Genome of the entomopathogenic fungus Entomophthora muscae.</title>
        <authorList>
            <person name="Elya C."/>
            <person name="Lovett B.R."/>
            <person name="Lee E."/>
            <person name="Macias A.M."/>
            <person name="Hajek A.E."/>
            <person name="De Bivort B.L."/>
            <person name="Kasson M.T."/>
            <person name="De Fine Licht H.H."/>
            <person name="Stajich J.E."/>
        </authorList>
    </citation>
    <scope>NUCLEOTIDE SEQUENCE</scope>
    <source>
        <strain evidence="1">Berkeley</strain>
    </source>
</reference>
<keyword evidence="2" id="KW-1185">Reference proteome</keyword>
<evidence type="ECO:0000313" key="2">
    <source>
        <dbReference type="Proteomes" id="UP001165960"/>
    </source>
</evidence>
<dbReference type="Proteomes" id="UP001165960">
    <property type="component" value="Unassembled WGS sequence"/>
</dbReference>
<evidence type="ECO:0000313" key="1">
    <source>
        <dbReference type="EMBL" id="KAJ9067945.1"/>
    </source>
</evidence>
<sequence length="202" mass="22472">MDTEQSRNGFFLPTESRHALVGSNGLPIHVQLGLTPSKGFLKEKDVWLNYRRNYFEVSCHVALLSAHGPGSSKLYVDQQNQVASFHLDVSAEYCDGSDAGLIQFTSQWNKGPKATPTPQLVPLQTGATRVFFKRLQFNRATPNNSRRIGVKKPCRIIIQLNVKTTHGTTIRIAESVSQPILVRGRSPAHFLKLAANNHPMPE</sequence>
<organism evidence="1 2">
    <name type="scientific">Entomophthora muscae</name>
    <dbReference type="NCBI Taxonomy" id="34485"/>
    <lineage>
        <taxon>Eukaryota</taxon>
        <taxon>Fungi</taxon>
        <taxon>Fungi incertae sedis</taxon>
        <taxon>Zoopagomycota</taxon>
        <taxon>Entomophthoromycotina</taxon>
        <taxon>Entomophthoromycetes</taxon>
        <taxon>Entomophthorales</taxon>
        <taxon>Entomophthoraceae</taxon>
        <taxon>Entomophthora</taxon>
    </lineage>
</organism>
<protein>
    <submittedName>
        <fullName evidence="1">Uncharacterized protein</fullName>
    </submittedName>
</protein>
<dbReference type="EMBL" id="QTSX02003821">
    <property type="protein sequence ID" value="KAJ9067945.1"/>
    <property type="molecule type" value="Genomic_DNA"/>
</dbReference>
<gene>
    <name evidence="1" type="ORF">DSO57_1033762</name>
</gene>
<comment type="caution">
    <text evidence="1">The sequence shown here is derived from an EMBL/GenBank/DDBJ whole genome shotgun (WGS) entry which is preliminary data.</text>
</comment>
<name>A0ACC2SZZ6_9FUNG</name>